<sequence>MNRSVRTLTIGGAAAAAMTLLVAAPANAETEVGEPDSFTSAFTVMATPDQVIDNDGVATPGQEGATGTFDFRINSELEIICYDITLSGVSGDYESPAKTATHIHEAAAGQAGPPRIAFPNPVDDGTGERTSSGCLQGPFTTGVTSDAGSDTGEGFTLAQIEANPAGFTGDSHTVDFAAGVVRGQLTQVPVGGVDTGAGGAANASTDTSALIGAGAFGALGLLGAAGLVAARRHRRQES</sequence>
<feature type="signal peptide" evidence="2">
    <location>
        <begin position="1"/>
        <end position="28"/>
    </location>
</feature>
<reference evidence="5 7" key="2">
    <citation type="submission" date="2020-07" db="EMBL/GenBank/DDBJ databases">
        <title>Sequencing the genomes of 1000 actinobacteria strains.</title>
        <authorList>
            <person name="Klenk H.-P."/>
        </authorList>
    </citation>
    <scope>NUCLEOTIDE SEQUENCE [LARGE SCALE GENOMIC DNA]</scope>
    <source>
        <strain evidence="5 7">DSM 10309</strain>
    </source>
</reference>
<evidence type="ECO:0000256" key="2">
    <source>
        <dbReference type="SAM" id="SignalP"/>
    </source>
</evidence>
<comment type="caution">
    <text evidence="5">The sequence shown here is derived from an EMBL/GenBank/DDBJ whole genome shotgun (WGS) entry which is preliminary data.</text>
</comment>
<evidence type="ECO:0000313" key="4">
    <source>
        <dbReference type="EMBL" id="GEK82189.1"/>
    </source>
</evidence>
<gene>
    <name evidence="5" type="ORF">FB463_002085</name>
    <name evidence="4" type="ORF">FFA01_04980</name>
</gene>
<keyword evidence="1" id="KW-1133">Transmembrane helix</keyword>
<organism evidence="5 7">
    <name type="scientific">Frigoribacterium faeni</name>
    <dbReference type="NCBI Taxonomy" id="145483"/>
    <lineage>
        <taxon>Bacteria</taxon>
        <taxon>Bacillati</taxon>
        <taxon>Actinomycetota</taxon>
        <taxon>Actinomycetes</taxon>
        <taxon>Micrococcales</taxon>
        <taxon>Microbacteriaceae</taxon>
        <taxon>Frigoribacterium</taxon>
    </lineage>
</organism>
<dbReference type="RefSeq" id="WP_244289662.1">
    <property type="nucleotide sequence ID" value="NZ_BAAAHR010000003.1"/>
</dbReference>
<dbReference type="EMBL" id="JACGWW010000002">
    <property type="protein sequence ID" value="MBA8813836.1"/>
    <property type="molecule type" value="Genomic_DNA"/>
</dbReference>
<proteinExistence type="predicted"/>
<accession>A0A7W3PJC6</accession>
<feature type="transmembrane region" description="Helical" evidence="1">
    <location>
        <begin position="209"/>
        <end position="230"/>
    </location>
</feature>
<keyword evidence="2" id="KW-0732">Signal</keyword>
<keyword evidence="1" id="KW-0472">Membrane</keyword>
<dbReference type="AlphaFoldDB" id="A0A7W3PJC6"/>
<dbReference type="Pfam" id="PF07452">
    <property type="entry name" value="CHRD"/>
    <property type="match status" value="1"/>
</dbReference>
<dbReference type="EMBL" id="BJUV01000003">
    <property type="protein sequence ID" value="GEK82189.1"/>
    <property type="molecule type" value="Genomic_DNA"/>
</dbReference>
<feature type="chain" id="PRO_5031461482" description="CHRD domain-containing protein" evidence="2">
    <location>
        <begin position="29"/>
        <end position="238"/>
    </location>
</feature>
<keyword evidence="1" id="KW-0812">Transmembrane</keyword>
<evidence type="ECO:0000259" key="3">
    <source>
        <dbReference type="SMART" id="SM00754"/>
    </source>
</evidence>
<evidence type="ECO:0000313" key="7">
    <source>
        <dbReference type="Proteomes" id="UP000522688"/>
    </source>
</evidence>
<dbReference type="InterPro" id="IPR010895">
    <property type="entry name" value="CHRD"/>
</dbReference>
<evidence type="ECO:0000256" key="1">
    <source>
        <dbReference type="SAM" id="Phobius"/>
    </source>
</evidence>
<evidence type="ECO:0000313" key="6">
    <source>
        <dbReference type="Proteomes" id="UP000321154"/>
    </source>
</evidence>
<reference evidence="4 6" key="1">
    <citation type="submission" date="2019-07" db="EMBL/GenBank/DDBJ databases">
        <title>Whole genome shotgun sequence of Frigoribacterium faeni NBRC 103066.</title>
        <authorList>
            <person name="Hosoyama A."/>
            <person name="Uohara A."/>
            <person name="Ohji S."/>
            <person name="Ichikawa N."/>
        </authorList>
    </citation>
    <scope>NUCLEOTIDE SEQUENCE [LARGE SCALE GENOMIC DNA]</scope>
    <source>
        <strain evidence="4 6">NBRC 103066</strain>
    </source>
</reference>
<name>A0A7W3PJC6_9MICO</name>
<dbReference type="Proteomes" id="UP000522688">
    <property type="component" value="Unassembled WGS sequence"/>
</dbReference>
<dbReference type="SMART" id="SM00754">
    <property type="entry name" value="CHRD"/>
    <property type="match status" value="1"/>
</dbReference>
<keyword evidence="6" id="KW-1185">Reference proteome</keyword>
<protein>
    <recommendedName>
        <fullName evidence="3">CHRD domain-containing protein</fullName>
    </recommendedName>
</protein>
<dbReference type="Proteomes" id="UP000321154">
    <property type="component" value="Unassembled WGS sequence"/>
</dbReference>
<evidence type="ECO:0000313" key="5">
    <source>
        <dbReference type="EMBL" id="MBA8813836.1"/>
    </source>
</evidence>
<feature type="domain" description="CHRD" evidence="3">
    <location>
        <begin position="40"/>
        <end position="187"/>
    </location>
</feature>